<protein>
    <submittedName>
        <fullName evidence="1">Uncharacterized protein</fullName>
    </submittedName>
</protein>
<evidence type="ECO:0000313" key="2">
    <source>
        <dbReference type="Proteomes" id="UP001150581"/>
    </source>
</evidence>
<gene>
    <name evidence="1" type="ORF">LPJ66_010675</name>
</gene>
<organism evidence="1 2">
    <name type="scientific">Kickxella alabastrina</name>
    <dbReference type="NCBI Taxonomy" id="61397"/>
    <lineage>
        <taxon>Eukaryota</taxon>
        <taxon>Fungi</taxon>
        <taxon>Fungi incertae sedis</taxon>
        <taxon>Zoopagomycota</taxon>
        <taxon>Kickxellomycotina</taxon>
        <taxon>Kickxellomycetes</taxon>
        <taxon>Kickxellales</taxon>
        <taxon>Kickxellaceae</taxon>
        <taxon>Kickxella</taxon>
    </lineage>
</organism>
<dbReference type="EMBL" id="JANBPG010002889">
    <property type="protein sequence ID" value="KAJ1884303.1"/>
    <property type="molecule type" value="Genomic_DNA"/>
</dbReference>
<dbReference type="Proteomes" id="UP001150581">
    <property type="component" value="Unassembled WGS sequence"/>
</dbReference>
<proteinExistence type="predicted"/>
<accession>A0ACC1I3Z5</accession>
<comment type="caution">
    <text evidence="1">The sequence shown here is derived from an EMBL/GenBank/DDBJ whole genome shotgun (WGS) entry which is preliminary data.</text>
</comment>
<sequence length="732" mass="78104">MHSANRGKGHWKNQVQPPVVLAVCDACQRAIGGIRHKCNRCKDYDLCDNCYRDVTRVHPGHGFVHFGPPAPGSHQPASPSSGSAKVPHAPRPPHSHSHSYRHPHHRGGLSGCRMRMPPFDDAPLLQAAPSYNRPTADFAPPTCSLPPQAVPHHLPGFTGFGRRPFAMAHTTCPSGQLRPGQQVQQVQLDELAVQASAVHEGVFCDACDKPVVGVRYKCGNCADFDLCEACEATVAHEYGHLFIKMRQNHRTPNKKPLLDTVFLPMPLGCGAALKCASTASRSAVPAAQPQIIQPQIIQPQIIQHAPVPRISETSRYSAVFVEDVTLPDGAPVRPNELLTKIWSVANMGDLEWPRGAMLVHMNGKPAMPGTRKFAHVVVGKRYEQVGVAVDLVAPEEPGRHKSMWRLMDPQGNYFGSALWCTVDVVSPVDVVSLIDVASPVASAAATPSPPAAAVASDTKGKGKETESVSSCSASTGGLRITSPTRSVAGSALLDADNSVPFATAATVAPAPAPTLASIESVAAIGVNTPSAASIESLSTTFVKISSDLMSEIRRLEGSIKDLQLRQDNTEAAAASKNAISCPRSRSTTPFDFSMPLASSNTNDNTSDLSFDVTHLPDDRSMSSSTQVRAYYSDIDLAKSPVLHAMSSMPLSPTACSDVSSMRDFHSSAARIQAMFASRNGSRMYSSAAASHRPVIHSPTASRVFSGYNDEDDGGDDFEMINDFASRDGTPSV</sequence>
<keyword evidence="2" id="KW-1185">Reference proteome</keyword>
<evidence type="ECO:0000313" key="1">
    <source>
        <dbReference type="EMBL" id="KAJ1884303.1"/>
    </source>
</evidence>
<reference evidence="1" key="1">
    <citation type="submission" date="2022-07" db="EMBL/GenBank/DDBJ databases">
        <title>Phylogenomic reconstructions and comparative analyses of Kickxellomycotina fungi.</title>
        <authorList>
            <person name="Reynolds N.K."/>
            <person name="Stajich J.E."/>
            <person name="Barry K."/>
            <person name="Grigoriev I.V."/>
            <person name="Crous P."/>
            <person name="Smith M.E."/>
        </authorList>
    </citation>
    <scope>NUCLEOTIDE SEQUENCE</scope>
    <source>
        <strain evidence="1">Benny 63K</strain>
    </source>
</reference>
<name>A0ACC1I3Z5_9FUNG</name>